<dbReference type="AlphaFoldDB" id="A0AAD6LGG0"/>
<protein>
    <submittedName>
        <fullName evidence="1">Uncharacterized protein</fullName>
    </submittedName>
</protein>
<organism evidence="1 2">
    <name type="scientific">Populus alba x Populus x berolinensis</name>
    <dbReference type="NCBI Taxonomy" id="444605"/>
    <lineage>
        <taxon>Eukaryota</taxon>
        <taxon>Viridiplantae</taxon>
        <taxon>Streptophyta</taxon>
        <taxon>Embryophyta</taxon>
        <taxon>Tracheophyta</taxon>
        <taxon>Spermatophyta</taxon>
        <taxon>Magnoliopsida</taxon>
        <taxon>eudicotyledons</taxon>
        <taxon>Gunneridae</taxon>
        <taxon>Pentapetalae</taxon>
        <taxon>rosids</taxon>
        <taxon>fabids</taxon>
        <taxon>Malpighiales</taxon>
        <taxon>Salicaceae</taxon>
        <taxon>Saliceae</taxon>
        <taxon>Populus</taxon>
    </lineage>
</organism>
<evidence type="ECO:0000313" key="2">
    <source>
        <dbReference type="Proteomes" id="UP001164929"/>
    </source>
</evidence>
<name>A0AAD6LGG0_9ROSI</name>
<proteinExistence type="predicted"/>
<dbReference type="EMBL" id="JAQIZT010000017">
    <property type="protein sequence ID" value="KAJ6960214.1"/>
    <property type="molecule type" value="Genomic_DNA"/>
</dbReference>
<gene>
    <name evidence="1" type="ORF">NC653_038297</name>
</gene>
<dbReference type="Proteomes" id="UP001164929">
    <property type="component" value="Chromosome 17"/>
</dbReference>
<evidence type="ECO:0000313" key="1">
    <source>
        <dbReference type="EMBL" id="KAJ6960214.1"/>
    </source>
</evidence>
<accession>A0AAD6LGG0</accession>
<comment type="caution">
    <text evidence="1">The sequence shown here is derived from an EMBL/GenBank/DDBJ whole genome shotgun (WGS) entry which is preliminary data.</text>
</comment>
<sequence length="206" mass="23020">MPSHHRHTHRRTYSVGIKIPTNLQTDLFGRYEISPTLLPTELLRRYLNNTDGMYSVATECGITDKRYSDGSIPSSRLYMSRHISLPSGPGTQYRLPLPQLNGGAPLWTASYALLREPSPRILLISESIMNSKSKLESAMEYKGTSPSISGSEILAPQHFELSSIIVNNNDDNVRADKERLFMSGGVEGDKMRNVAMIDWLAHISSI</sequence>
<reference evidence="1" key="1">
    <citation type="journal article" date="2023" name="Mol. Ecol. Resour.">
        <title>Chromosome-level genome assembly of a triploid poplar Populus alba 'Berolinensis'.</title>
        <authorList>
            <person name="Chen S."/>
            <person name="Yu Y."/>
            <person name="Wang X."/>
            <person name="Wang S."/>
            <person name="Zhang T."/>
            <person name="Zhou Y."/>
            <person name="He R."/>
            <person name="Meng N."/>
            <person name="Wang Y."/>
            <person name="Liu W."/>
            <person name="Liu Z."/>
            <person name="Liu J."/>
            <person name="Guo Q."/>
            <person name="Huang H."/>
            <person name="Sederoff R.R."/>
            <person name="Wang G."/>
            <person name="Qu G."/>
            <person name="Chen S."/>
        </authorList>
    </citation>
    <scope>NUCLEOTIDE SEQUENCE</scope>
    <source>
        <strain evidence="1">SC-2020</strain>
    </source>
</reference>
<keyword evidence="2" id="KW-1185">Reference proteome</keyword>